<evidence type="ECO:0000313" key="1">
    <source>
        <dbReference type="EMBL" id="KAI4365785.1"/>
    </source>
</evidence>
<name>A0ACB9QH39_9MYRT</name>
<proteinExistence type="predicted"/>
<evidence type="ECO:0000313" key="2">
    <source>
        <dbReference type="Proteomes" id="UP001057402"/>
    </source>
</evidence>
<dbReference type="EMBL" id="CM042885">
    <property type="protein sequence ID" value="KAI4365785.1"/>
    <property type="molecule type" value="Genomic_DNA"/>
</dbReference>
<protein>
    <submittedName>
        <fullName evidence="1">Uncharacterized protein</fullName>
    </submittedName>
</protein>
<dbReference type="Proteomes" id="UP001057402">
    <property type="component" value="Chromosome 6"/>
</dbReference>
<keyword evidence="2" id="KW-1185">Reference proteome</keyword>
<gene>
    <name evidence="1" type="ORF">MLD38_021743</name>
</gene>
<comment type="caution">
    <text evidence="1">The sequence shown here is derived from an EMBL/GenBank/DDBJ whole genome shotgun (WGS) entry which is preliminary data.</text>
</comment>
<organism evidence="1 2">
    <name type="scientific">Melastoma candidum</name>
    <dbReference type="NCBI Taxonomy" id="119954"/>
    <lineage>
        <taxon>Eukaryota</taxon>
        <taxon>Viridiplantae</taxon>
        <taxon>Streptophyta</taxon>
        <taxon>Embryophyta</taxon>
        <taxon>Tracheophyta</taxon>
        <taxon>Spermatophyta</taxon>
        <taxon>Magnoliopsida</taxon>
        <taxon>eudicotyledons</taxon>
        <taxon>Gunneridae</taxon>
        <taxon>Pentapetalae</taxon>
        <taxon>rosids</taxon>
        <taxon>malvids</taxon>
        <taxon>Myrtales</taxon>
        <taxon>Melastomataceae</taxon>
        <taxon>Melastomatoideae</taxon>
        <taxon>Melastomateae</taxon>
        <taxon>Melastoma</taxon>
    </lineage>
</organism>
<accession>A0ACB9QH39</accession>
<sequence length="390" mass="43101">MASCSATKATAYWFITLAILLALCLTPAHAAKTTLLGTSVNAIDGCWRRTQNWARNRHQLAACSIGFCGKMTNNIGKGTVEYVVTDPSDDALKPKPGTLRYGASLIKEKVWITFSRDMKIRLQKPLLISSFTAIDGRGADIDIGDGPCLVVYKATDVIIHNLRIHHCKPQGASQVVGPDSEIVNLGQVDGDAIRIVTSSRVWIDHNTLYACQDGLLDVTRGTTAVTISNNWFRDQDKVMLLGHDDGYLRDKNMKVTVVYNHFGPNCNQRMPRVRHGYAHVANNLYQGWLQYAIGGSMEPSIKSESNLFIAPQGTSKEVTWRLGNVNGKWSFYSVRDKFENGASFEQTGRRGAAKPRYNKQQAFQVANVNLVRALTKSSGALKCLTSRSRC</sequence>
<reference evidence="2" key="1">
    <citation type="journal article" date="2023" name="Front. Plant Sci.">
        <title>Chromosomal-level genome assembly of Melastoma candidum provides insights into trichome evolution.</title>
        <authorList>
            <person name="Zhong Y."/>
            <person name="Wu W."/>
            <person name="Sun C."/>
            <person name="Zou P."/>
            <person name="Liu Y."/>
            <person name="Dai S."/>
            <person name="Zhou R."/>
        </authorList>
    </citation>
    <scope>NUCLEOTIDE SEQUENCE [LARGE SCALE GENOMIC DNA]</scope>
</reference>